<accession>A0A8H7B474</accession>
<sequence>MGNGPSSLQTNINHAAYFSNLRSIDHDLQTITSNRSSSSALVSISAVQPGQQTKSTNSNPTTPFNSSSILQEANRVQSCSSKEFIRRSTFWKTVGAIAGFFLIALFAALGHYMLVKGLNGTPLEASFLTQTQFSAVSILLSTIFKAALTASMGTCFAQHLWYVLRGKAMSLSMVEMLFVIRNDLFALLSPQGIRRAPLLFLMALLIWSLGIAVIYPPGALTVSVRTQEFTEYHNMSIMNPPVSPQLDFSGDESFPTLSRGDPLHGPDKVFLNFPLDPEVRKSISIDKSLSQIPLDADIRQFIYSGPSNRLVYLAQTIKNSNQISTFPNHPGENSTYNLQFRGPQFKCTTSEYNITLSAEYDPKELMVPIWVSSWDDQKLIHSLTQYDIKTFNAHCRSNNSLVWNAHAVANEQVCKSVSVLYNVSVTFPGGVQTVNYSISDARTLPRRVDIYDTIDISGAYDDPNLNPGKLYGIQLRLPSIPEAFEEWHQKVSEAIPISNEWAILDSLMPFLDKTYFHSQYLPSDALSPPELLPLQQPMVLDGNCQQKEESPNSTDDSVRERWPGYLNYRSDPYLRGSVFHKSRYNEHEGLDPRHAFNLAENMLNGVLANITMSAISLGTWWDMVPVTSTRYSSTYTLSNPLNLVLPYSICLAAASVFVIISIWSLWRNRAPAADGGFLQIMLATVGNTELSRIMLEEGVATINDMSDELKSSRIIYGELVYEDELGRKGKRYGFGTASEVISLGREDERV</sequence>
<evidence type="ECO:0000313" key="2">
    <source>
        <dbReference type="EMBL" id="KAF7676062.1"/>
    </source>
</evidence>
<feature type="transmembrane region" description="Helical" evidence="1">
    <location>
        <begin position="133"/>
        <end position="156"/>
    </location>
</feature>
<keyword evidence="1" id="KW-1133">Transmembrane helix</keyword>
<dbReference type="PANTHER" id="PTHR35041">
    <property type="entry name" value="MEDIATOR OF RNA POLYMERASE II TRANSCRIPTION SUBUNIT 1"/>
    <property type="match status" value="1"/>
</dbReference>
<evidence type="ECO:0000313" key="3">
    <source>
        <dbReference type="Proteomes" id="UP000596902"/>
    </source>
</evidence>
<name>A0A8H7B474_9PLEO</name>
<proteinExistence type="predicted"/>
<evidence type="ECO:0000256" key="1">
    <source>
        <dbReference type="SAM" id="Phobius"/>
    </source>
</evidence>
<dbReference type="Proteomes" id="UP000596902">
    <property type="component" value="Unassembled WGS sequence"/>
</dbReference>
<feature type="transmembrane region" description="Helical" evidence="1">
    <location>
        <begin position="641"/>
        <end position="666"/>
    </location>
</feature>
<dbReference type="RefSeq" id="XP_038786303.1">
    <property type="nucleotide sequence ID" value="XM_038930614.1"/>
</dbReference>
<reference evidence="2" key="1">
    <citation type="submission" date="2020-01" db="EMBL/GenBank/DDBJ databases">
        <authorList>
            <person name="Feng Z.H.Z."/>
        </authorList>
    </citation>
    <scope>NUCLEOTIDE SEQUENCE</scope>
    <source>
        <strain evidence="2">CBS107.38</strain>
    </source>
</reference>
<organism evidence="2 3">
    <name type="scientific">Alternaria burnsii</name>
    <dbReference type="NCBI Taxonomy" id="1187904"/>
    <lineage>
        <taxon>Eukaryota</taxon>
        <taxon>Fungi</taxon>
        <taxon>Dikarya</taxon>
        <taxon>Ascomycota</taxon>
        <taxon>Pezizomycotina</taxon>
        <taxon>Dothideomycetes</taxon>
        <taxon>Pleosporomycetidae</taxon>
        <taxon>Pleosporales</taxon>
        <taxon>Pleosporineae</taxon>
        <taxon>Pleosporaceae</taxon>
        <taxon>Alternaria</taxon>
        <taxon>Alternaria sect. Alternaria</taxon>
    </lineage>
</organism>
<reference evidence="2" key="2">
    <citation type="submission" date="2020-08" db="EMBL/GenBank/DDBJ databases">
        <title>Draft Genome Sequence of Cumin Blight Pathogen Alternaria burnsii.</title>
        <authorList>
            <person name="Feng Z."/>
        </authorList>
    </citation>
    <scope>NUCLEOTIDE SEQUENCE</scope>
    <source>
        <strain evidence="2">CBS107.38</strain>
    </source>
</reference>
<feature type="transmembrane region" description="Helical" evidence="1">
    <location>
        <begin position="90"/>
        <end position="113"/>
    </location>
</feature>
<keyword evidence="1" id="KW-0472">Membrane</keyword>
<protein>
    <submittedName>
        <fullName evidence="2">Uncharacterized protein</fullName>
    </submittedName>
</protein>
<feature type="transmembrane region" description="Helical" evidence="1">
    <location>
        <begin position="196"/>
        <end position="215"/>
    </location>
</feature>
<gene>
    <name evidence="2" type="ORF">GT037_005567</name>
</gene>
<dbReference type="PANTHER" id="PTHR35041:SF6">
    <property type="entry name" value="FORMYLMETHIONINE DEFORMYLASE-LIKE PROTEIN-RELATED"/>
    <property type="match status" value="1"/>
</dbReference>
<keyword evidence="3" id="KW-1185">Reference proteome</keyword>
<dbReference type="AlphaFoldDB" id="A0A8H7B474"/>
<keyword evidence="1" id="KW-0812">Transmembrane</keyword>
<dbReference type="GeneID" id="62203792"/>
<comment type="caution">
    <text evidence="2">The sequence shown here is derived from an EMBL/GenBank/DDBJ whole genome shotgun (WGS) entry which is preliminary data.</text>
</comment>
<dbReference type="EMBL" id="JAAABM010000007">
    <property type="protein sequence ID" value="KAF7676062.1"/>
    <property type="molecule type" value="Genomic_DNA"/>
</dbReference>